<dbReference type="AlphaFoldDB" id="A0A133VGP4"/>
<proteinExistence type="predicted"/>
<sequence>MKEILENFEKSVKHLRVLDEIFGEECSGKDQTFYKESINKIDALLNEYDKALQNELYNSEDRQMILSDLIEYIFTGRGYNFASQSKEHLHDFIEIILRFVNMLMCYDSLTSEVKARKKLLKSLREKNILFKSEDLSEYLEKSNGIAGVSTKDKYNIQKEEEISDSLLKRSNESKKEELWNKLNEYYDTPLPKTAGGLWHELTVYAFLLKKKAGHVLPLLLSQRLLHGGKNPIIPPDFILITEDKSLIGVEVGRKKEIQTGTFSLQTHIPTGTVDTDRSRLSDRCPICLKWLPMCPKVIEDFANPDKEIEKEEIKCIEECERYSEDEIAEGKCPYTKYSRKRAKTKDFTHHEYSDGYHYHYQCVLDQVDDDMAEKIKEGKDKTALKNHYPYYNGLEVILD</sequence>
<organism evidence="1 2">
    <name type="scientific">candidate division MSBL1 archaeon SCGC-AAA382A13</name>
    <dbReference type="NCBI Taxonomy" id="1698279"/>
    <lineage>
        <taxon>Archaea</taxon>
        <taxon>Methanobacteriati</taxon>
        <taxon>Methanobacteriota</taxon>
        <taxon>candidate division MSBL1</taxon>
    </lineage>
</organism>
<gene>
    <name evidence="1" type="ORF">AKJ50_00475</name>
</gene>
<keyword evidence="2" id="KW-1185">Reference proteome</keyword>
<comment type="caution">
    <text evidence="1">The sequence shown here is derived from an EMBL/GenBank/DDBJ whole genome shotgun (WGS) entry which is preliminary data.</text>
</comment>
<dbReference type="EMBL" id="LHYD01000005">
    <property type="protein sequence ID" value="KXB05594.1"/>
    <property type="molecule type" value="Genomic_DNA"/>
</dbReference>
<evidence type="ECO:0000313" key="2">
    <source>
        <dbReference type="Proteomes" id="UP000070311"/>
    </source>
</evidence>
<dbReference type="Proteomes" id="UP000070311">
    <property type="component" value="Unassembled WGS sequence"/>
</dbReference>
<evidence type="ECO:0000313" key="1">
    <source>
        <dbReference type="EMBL" id="KXB05594.1"/>
    </source>
</evidence>
<protein>
    <submittedName>
        <fullName evidence="1">Uncharacterized protein</fullName>
    </submittedName>
</protein>
<name>A0A133VGP4_9EURY</name>
<reference evidence="1 2" key="1">
    <citation type="journal article" date="2016" name="Sci. Rep.">
        <title>Metabolic traits of an uncultured archaeal lineage -MSBL1- from brine pools of the Red Sea.</title>
        <authorList>
            <person name="Mwirichia R."/>
            <person name="Alam I."/>
            <person name="Rashid M."/>
            <person name="Vinu M."/>
            <person name="Ba-Alawi W."/>
            <person name="Anthony Kamau A."/>
            <person name="Kamanda Ngugi D."/>
            <person name="Goker M."/>
            <person name="Klenk H.P."/>
            <person name="Bajic V."/>
            <person name="Stingl U."/>
        </authorList>
    </citation>
    <scope>NUCLEOTIDE SEQUENCE [LARGE SCALE GENOMIC DNA]</scope>
    <source>
        <strain evidence="1">SCGC-AAA382A13</strain>
    </source>
</reference>
<accession>A0A133VGP4</accession>